<dbReference type="Proteomes" id="UP000237934">
    <property type="component" value="Unassembled WGS sequence"/>
</dbReference>
<reference evidence="1 2" key="1">
    <citation type="journal article" date="2018" name="Pathog. Dis.">
        <title>Whole-genome sequencing based characterization of antimicrobial resistance in Enterococcus.</title>
        <authorList>
            <person name="Tyson G."/>
        </authorList>
    </citation>
    <scope>NUCLEOTIDE SEQUENCE [LARGE SCALE GENOMIC DNA]</scope>
    <source>
        <strain evidence="1 2">CVM N55263</strain>
    </source>
</reference>
<proteinExistence type="predicted"/>
<evidence type="ECO:0000313" key="2">
    <source>
        <dbReference type="Proteomes" id="UP000237934"/>
    </source>
</evidence>
<accession>A0A2S7RUB2</accession>
<dbReference type="AlphaFoldDB" id="A0A2S7RUB2"/>
<name>A0A2S7RUB2_ENTMU</name>
<sequence length="64" mass="7602">MKTKEKILKNKIIAIETALKINDWQFIKKWHSSREWAEKDLADLKERLNCFQNGNSSNEKRGIL</sequence>
<gene>
    <name evidence="1" type="ORF">CUS89_07385</name>
</gene>
<dbReference type="RefSeq" id="WP_104871639.1">
    <property type="nucleotide sequence ID" value="NZ_JADNKX010000001.1"/>
</dbReference>
<protein>
    <submittedName>
        <fullName evidence="1">Uncharacterized protein</fullName>
    </submittedName>
</protein>
<evidence type="ECO:0000313" key="1">
    <source>
        <dbReference type="EMBL" id="PQF23383.1"/>
    </source>
</evidence>
<comment type="caution">
    <text evidence="1">The sequence shown here is derived from an EMBL/GenBank/DDBJ whole genome shotgun (WGS) entry which is preliminary data.</text>
</comment>
<dbReference type="EMBL" id="PUAP01000022">
    <property type="protein sequence ID" value="PQF23383.1"/>
    <property type="molecule type" value="Genomic_DNA"/>
</dbReference>
<organism evidence="1 2">
    <name type="scientific">Enterococcus mundtii</name>
    <dbReference type="NCBI Taxonomy" id="53346"/>
    <lineage>
        <taxon>Bacteria</taxon>
        <taxon>Bacillati</taxon>
        <taxon>Bacillota</taxon>
        <taxon>Bacilli</taxon>
        <taxon>Lactobacillales</taxon>
        <taxon>Enterococcaceae</taxon>
        <taxon>Enterococcus</taxon>
    </lineage>
</organism>